<evidence type="ECO:0000313" key="7">
    <source>
        <dbReference type="Proteomes" id="UP001523565"/>
    </source>
</evidence>
<gene>
    <name evidence="6" type="ORF">NK118_07765</name>
</gene>
<dbReference type="Pfam" id="PF00753">
    <property type="entry name" value="Lactamase_B"/>
    <property type="match status" value="1"/>
</dbReference>
<organism evidence="6 7">
    <name type="scientific">Ohessyouella blattaphilus</name>
    <dbReference type="NCBI Taxonomy" id="2949333"/>
    <lineage>
        <taxon>Bacteria</taxon>
        <taxon>Bacillati</taxon>
        <taxon>Bacillota</taxon>
        <taxon>Clostridia</taxon>
        <taxon>Lachnospirales</taxon>
        <taxon>Lachnospiraceae</taxon>
        <taxon>Ohessyouella</taxon>
    </lineage>
</organism>
<feature type="domain" description="Metallo-beta-lactamase" evidence="5">
    <location>
        <begin position="12"/>
        <end position="191"/>
    </location>
</feature>
<dbReference type="Gene3D" id="3.60.15.10">
    <property type="entry name" value="Ribonuclease Z/Hydroxyacylglutathione hydrolase-like"/>
    <property type="match status" value="1"/>
</dbReference>
<keyword evidence="3" id="KW-0378">Hydrolase</keyword>
<evidence type="ECO:0000256" key="3">
    <source>
        <dbReference type="ARBA" id="ARBA00022801"/>
    </source>
</evidence>
<protein>
    <submittedName>
        <fullName evidence="6">MBL fold metallo-hydrolase</fullName>
    </submittedName>
</protein>
<dbReference type="InterPro" id="IPR051453">
    <property type="entry name" value="MBL_Glyoxalase_II"/>
</dbReference>
<keyword evidence="2" id="KW-0479">Metal-binding</keyword>
<dbReference type="InterPro" id="IPR036866">
    <property type="entry name" value="RibonucZ/Hydroxyglut_hydro"/>
</dbReference>
<evidence type="ECO:0000256" key="1">
    <source>
        <dbReference type="ARBA" id="ARBA00001947"/>
    </source>
</evidence>
<dbReference type="PANTHER" id="PTHR46233:SF3">
    <property type="entry name" value="HYDROXYACYLGLUTATHIONE HYDROLASE GLOC"/>
    <property type="match status" value="1"/>
</dbReference>
<dbReference type="InterPro" id="IPR001279">
    <property type="entry name" value="Metallo-B-lactamas"/>
</dbReference>
<keyword evidence="7" id="KW-1185">Reference proteome</keyword>
<dbReference type="EMBL" id="JAMZFV010000009">
    <property type="protein sequence ID" value="MCP1110143.1"/>
    <property type="molecule type" value="Genomic_DNA"/>
</dbReference>
<evidence type="ECO:0000256" key="2">
    <source>
        <dbReference type="ARBA" id="ARBA00022723"/>
    </source>
</evidence>
<dbReference type="CDD" id="cd06262">
    <property type="entry name" value="metallo-hydrolase-like_MBL-fold"/>
    <property type="match status" value="1"/>
</dbReference>
<comment type="cofactor">
    <cofactor evidence="1">
        <name>Zn(2+)</name>
        <dbReference type="ChEBI" id="CHEBI:29105"/>
    </cofactor>
</comment>
<evidence type="ECO:0000256" key="4">
    <source>
        <dbReference type="ARBA" id="ARBA00022833"/>
    </source>
</evidence>
<dbReference type="PANTHER" id="PTHR46233">
    <property type="entry name" value="HYDROXYACYLGLUTATHIONE HYDROLASE GLOC"/>
    <property type="match status" value="1"/>
</dbReference>
<dbReference type="RefSeq" id="WP_262069023.1">
    <property type="nucleotide sequence ID" value="NZ_JAMXOC010000009.1"/>
</dbReference>
<dbReference type="Proteomes" id="UP001523565">
    <property type="component" value="Unassembled WGS sequence"/>
</dbReference>
<dbReference type="SUPFAM" id="SSF56281">
    <property type="entry name" value="Metallo-hydrolase/oxidoreductase"/>
    <property type="match status" value="1"/>
</dbReference>
<name>A0ABT1EHK1_9FIRM</name>
<dbReference type="SMART" id="SM00849">
    <property type="entry name" value="Lactamase_B"/>
    <property type="match status" value="1"/>
</dbReference>
<evidence type="ECO:0000259" key="5">
    <source>
        <dbReference type="SMART" id="SM00849"/>
    </source>
</evidence>
<reference evidence="6 7" key="1">
    <citation type="journal article" date="2022" name="Genome Biol. Evol.">
        <title>Host diet, physiology and behaviors set the stage for Lachnospiraceae cladogenesis.</title>
        <authorList>
            <person name="Vera-Ponce De Leon A."/>
            <person name="Schneider M."/>
            <person name="Jahnes B.C."/>
            <person name="Sadowski V."/>
            <person name="Camuy-Velez L.A."/>
            <person name="Duan J."/>
            <person name="Sabree Z.L."/>
        </authorList>
    </citation>
    <scope>NUCLEOTIDE SEQUENCE [LARGE SCALE GENOMIC DNA]</scope>
    <source>
        <strain evidence="6 7">PAL227</strain>
    </source>
</reference>
<evidence type="ECO:0000313" key="6">
    <source>
        <dbReference type="EMBL" id="MCP1110143.1"/>
    </source>
</evidence>
<accession>A0ABT1EHK1</accession>
<sequence length="209" mass="23223">MKIECFEVGIAGANCYLVINEATKECIAVDPGGTSAALRDYLNDRNLNVKAVILTHGHFDHIMGITDMIGTDSKEPVYVYVDDQDFLKDENLNASKSFVQSGYVYPDGISVIDGQELELIGFTFQVIHTPGHTPGSCCYYMKEEKVLFSGDTLFKTSIGRTDLAGGSDEIYASIKERLFTLPEEVEVYPGHMSKTTIGYEKKYNPYVRS</sequence>
<proteinExistence type="predicted"/>
<keyword evidence="4" id="KW-0862">Zinc</keyword>
<comment type="caution">
    <text evidence="6">The sequence shown here is derived from an EMBL/GenBank/DDBJ whole genome shotgun (WGS) entry which is preliminary data.</text>
</comment>